<name>A0ABZ3F8L9_9HELI</name>
<dbReference type="EMBL" id="CP145316">
    <property type="protein sequence ID" value="XAM18710.1"/>
    <property type="molecule type" value="Genomic_DNA"/>
</dbReference>
<protein>
    <recommendedName>
        <fullName evidence="3">Lipoprotein</fullName>
    </recommendedName>
</protein>
<dbReference type="RefSeq" id="WP_300449082.1">
    <property type="nucleotide sequence ID" value="NZ_CP145316.1"/>
</dbReference>
<evidence type="ECO:0008006" key="3">
    <source>
        <dbReference type="Google" id="ProtNLM"/>
    </source>
</evidence>
<sequence length="70" mass="8194">MLYKSFLFLLPLSLFYGCARIEYVEVLVPQKCSVAKRERPKQSFDMGKDVKNVLIYTQMLEVDIKKCRGD</sequence>
<gene>
    <name evidence="1" type="ORF">V3I05_03250</name>
</gene>
<evidence type="ECO:0000313" key="2">
    <source>
        <dbReference type="Proteomes" id="UP001434737"/>
    </source>
</evidence>
<keyword evidence="2" id="KW-1185">Reference proteome</keyword>
<dbReference type="Proteomes" id="UP001434737">
    <property type="component" value="Chromosome"/>
</dbReference>
<proteinExistence type="predicted"/>
<organism evidence="1 2">
    <name type="scientific">Helicobacter mastomyrinus</name>
    <dbReference type="NCBI Taxonomy" id="287948"/>
    <lineage>
        <taxon>Bacteria</taxon>
        <taxon>Pseudomonadati</taxon>
        <taxon>Campylobacterota</taxon>
        <taxon>Epsilonproteobacteria</taxon>
        <taxon>Campylobacterales</taxon>
        <taxon>Helicobacteraceae</taxon>
        <taxon>Helicobacter</taxon>
    </lineage>
</organism>
<dbReference type="PROSITE" id="PS51257">
    <property type="entry name" value="PROKAR_LIPOPROTEIN"/>
    <property type="match status" value="1"/>
</dbReference>
<accession>A0ABZ3F8L9</accession>
<reference evidence="1 2" key="1">
    <citation type="submission" date="2024-02" db="EMBL/GenBank/DDBJ databases">
        <title>Genome and pathogenicity analysis of Helicobacter mastomyrinus isolated from mice.</title>
        <authorList>
            <person name="Zhu L."/>
        </authorList>
    </citation>
    <scope>NUCLEOTIDE SEQUENCE [LARGE SCALE GENOMIC DNA]</scope>
    <source>
        <strain evidence="1 2">Hm-17</strain>
    </source>
</reference>
<evidence type="ECO:0000313" key="1">
    <source>
        <dbReference type="EMBL" id="XAM18710.1"/>
    </source>
</evidence>